<evidence type="ECO:0000313" key="2">
    <source>
        <dbReference type="Proteomes" id="UP001145087"/>
    </source>
</evidence>
<comment type="caution">
    <text evidence="1">The sequence shown here is derived from an EMBL/GenBank/DDBJ whole genome shotgun (WGS) entry which is preliminary data.</text>
</comment>
<protein>
    <submittedName>
        <fullName evidence="1">Uncharacterized protein</fullName>
    </submittedName>
</protein>
<name>A0A9X3J4L8_9BACT</name>
<dbReference type="RefSeq" id="WP_343332903.1">
    <property type="nucleotide sequence ID" value="NZ_JAPOHD010000019.1"/>
</dbReference>
<reference evidence="1" key="1">
    <citation type="submission" date="2022-11" db="EMBL/GenBank/DDBJ databases">
        <title>Marilongibacter aestuarii gen. nov., sp. nov., isolated from tidal flat sediment.</title>
        <authorList>
            <person name="Jiayan W."/>
        </authorList>
    </citation>
    <scope>NUCLEOTIDE SEQUENCE</scope>
    <source>
        <strain evidence="1">Z1-6</strain>
    </source>
</reference>
<accession>A0A9X3J4L8</accession>
<dbReference type="AlphaFoldDB" id="A0A9X3J4L8"/>
<evidence type="ECO:0000313" key="1">
    <source>
        <dbReference type="EMBL" id="MCY1720569.1"/>
    </source>
</evidence>
<dbReference type="EMBL" id="JAPOHD010000019">
    <property type="protein sequence ID" value="MCY1720569.1"/>
    <property type="molecule type" value="Genomic_DNA"/>
</dbReference>
<proteinExistence type="predicted"/>
<sequence>MKKVVHFPGLICKKETLEPIKTNTLENTIVSEATSPYANYYGELPRKAKPNSIFLFTTRFYFLEEILGCAKSIESCSLDAVNIASATVDYRNKQYPAIRIKNFPDYKELVTLQKCMAEQGIKFLNNFHLDGEVNVKINKLFTLEELGNGYYIDLVEENKGYFTHPSRISCDDFQQIIRQVKNNGNCKLFDAVHGEILMEGKLIELVRVFSEGLNQELLECIKKEFDRNR</sequence>
<keyword evidence="2" id="KW-1185">Reference proteome</keyword>
<gene>
    <name evidence="1" type="ORF">OU798_09465</name>
</gene>
<dbReference type="Proteomes" id="UP001145087">
    <property type="component" value="Unassembled WGS sequence"/>
</dbReference>
<organism evidence="1 2">
    <name type="scientific">Draconibacterium aestuarii</name>
    <dbReference type="NCBI Taxonomy" id="2998507"/>
    <lineage>
        <taxon>Bacteria</taxon>
        <taxon>Pseudomonadati</taxon>
        <taxon>Bacteroidota</taxon>
        <taxon>Bacteroidia</taxon>
        <taxon>Marinilabiliales</taxon>
        <taxon>Prolixibacteraceae</taxon>
        <taxon>Draconibacterium</taxon>
    </lineage>
</organism>